<keyword evidence="6" id="KW-0328">Glycosyltransferase</keyword>
<evidence type="ECO:0000259" key="12">
    <source>
        <dbReference type="PROSITE" id="PS50035"/>
    </source>
</evidence>
<dbReference type="InterPro" id="IPR012338">
    <property type="entry name" value="Beta-lactam/transpept-like"/>
</dbReference>
<evidence type="ECO:0000256" key="4">
    <source>
        <dbReference type="ARBA" id="ARBA00022645"/>
    </source>
</evidence>
<dbReference type="PROSITE" id="PS50035">
    <property type="entry name" value="PLD"/>
    <property type="match status" value="1"/>
</dbReference>
<evidence type="ECO:0000256" key="5">
    <source>
        <dbReference type="ARBA" id="ARBA00022670"/>
    </source>
</evidence>
<dbReference type="InterPro" id="IPR036950">
    <property type="entry name" value="PBP_transglycosylase"/>
</dbReference>
<keyword evidence="14" id="KW-1185">Reference proteome</keyword>
<organism evidence="13 14">
    <name type="scientific">Luteolibacter pohnpeiensis</name>
    <dbReference type="NCBI Taxonomy" id="454153"/>
    <lineage>
        <taxon>Bacteria</taxon>
        <taxon>Pseudomonadati</taxon>
        <taxon>Verrucomicrobiota</taxon>
        <taxon>Verrucomicrobiia</taxon>
        <taxon>Verrucomicrobiales</taxon>
        <taxon>Verrucomicrobiaceae</taxon>
        <taxon>Luteolibacter</taxon>
    </lineage>
</organism>
<keyword evidence="5" id="KW-0645">Protease</keyword>
<comment type="pathway">
    <text evidence="1">Cell wall biogenesis; peptidoglycan biosynthesis.</text>
</comment>
<dbReference type="Proteomes" id="UP000603141">
    <property type="component" value="Unassembled WGS sequence"/>
</dbReference>
<keyword evidence="9" id="KW-0511">Multifunctional enzyme</keyword>
<name>A0A934VQ75_9BACT</name>
<dbReference type="InterPro" id="IPR023346">
    <property type="entry name" value="Lysozyme-like_dom_sf"/>
</dbReference>
<dbReference type="PANTHER" id="PTHR32282:SF15">
    <property type="entry name" value="PENICILLIN-BINDING PROTEIN 1C"/>
    <property type="match status" value="1"/>
</dbReference>
<dbReference type="Gene3D" id="1.10.3810.10">
    <property type="entry name" value="Biosynthetic peptidoglycan transglycosylase-like"/>
    <property type="match status" value="1"/>
</dbReference>
<dbReference type="GO" id="GO:0008955">
    <property type="term" value="F:peptidoglycan glycosyltransferase activity"/>
    <property type="evidence" value="ECO:0007669"/>
    <property type="project" value="UniProtKB-EC"/>
</dbReference>
<dbReference type="InterPro" id="IPR001460">
    <property type="entry name" value="PCN-bd_Tpept"/>
</dbReference>
<gene>
    <name evidence="13" type="primary">pbpC</name>
    <name evidence="13" type="ORF">JIN85_05260</name>
</gene>
<evidence type="ECO:0000313" key="14">
    <source>
        <dbReference type="Proteomes" id="UP000603141"/>
    </source>
</evidence>
<dbReference type="InterPro" id="IPR001736">
    <property type="entry name" value="PLipase_D/transphosphatidylase"/>
</dbReference>
<comment type="catalytic activity">
    <reaction evidence="11">
        <text>[GlcNAc-(1-&gt;4)-Mur2Ac(oyl-L-Ala-gamma-D-Glu-L-Lys-D-Ala-D-Ala)](n)-di-trans,octa-cis-undecaprenyl diphosphate + beta-D-GlcNAc-(1-&gt;4)-Mur2Ac(oyl-L-Ala-gamma-D-Glu-L-Lys-D-Ala-D-Ala)-di-trans,octa-cis-undecaprenyl diphosphate = [GlcNAc-(1-&gt;4)-Mur2Ac(oyl-L-Ala-gamma-D-Glu-L-Lys-D-Ala-D-Ala)](n+1)-di-trans,octa-cis-undecaprenyl diphosphate + di-trans,octa-cis-undecaprenyl diphosphate + H(+)</text>
        <dbReference type="Rhea" id="RHEA:23708"/>
        <dbReference type="Rhea" id="RHEA-COMP:9602"/>
        <dbReference type="Rhea" id="RHEA-COMP:9603"/>
        <dbReference type="ChEBI" id="CHEBI:15378"/>
        <dbReference type="ChEBI" id="CHEBI:58405"/>
        <dbReference type="ChEBI" id="CHEBI:60033"/>
        <dbReference type="ChEBI" id="CHEBI:78435"/>
        <dbReference type="EC" id="2.4.99.28"/>
    </reaction>
</comment>
<keyword evidence="8" id="KW-0378">Hydrolase</keyword>
<dbReference type="EMBL" id="JAENIJ010000006">
    <property type="protein sequence ID" value="MBK1881811.1"/>
    <property type="molecule type" value="Genomic_DNA"/>
</dbReference>
<evidence type="ECO:0000256" key="6">
    <source>
        <dbReference type="ARBA" id="ARBA00022676"/>
    </source>
</evidence>
<dbReference type="PANTHER" id="PTHR32282">
    <property type="entry name" value="BINDING PROTEIN TRANSPEPTIDASE, PUTATIVE-RELATED"/>
    <property type="match status" value="1"/>
</dbReference>
<dbReference type="InterPro" id="IPR001264">
    <property type="entry name" value="Glyco_trans_51"/>
</dbReference>
<evidence type="ECO:0000256" key="1">
    <source>
        <dbReference type="ARBA" id="ARBA00004752"/>
    </source>
</evidence>
<evidence type="ECO:0000256" key="7">
    <source>
        <dbReference type="ARBA" id="ARBA00022679"/>
    </source>
</evidence>
<dbReference type="GO" id="GO:0006793">
    <property type="term" value="P:phosphorus metabolic process"/>
    <property type="evidence" value="ECO:0007669"/>
    <property type="project" value="UniProtKB-ARBA"/>
</dbReference>
<accession>A0A934VQ75</accession>
<dbReference type="InterPro" id="IPR011815">
    <property type="entry name" value="PBP_1c"/>
</dbReference>
<dbReference type="GO" id="GO:0008658">
    <property type="term" value="F:penicillin binding"/>
    <property type="evidence" value="ECO:0007669"/>
    <property type="project" value="InterPro"/>
</dbReference>
<feature type="domain" description="PLD phosphodiesterase" evidence="12">
    <location>
        <begin position="277"/>
        <end position="308"/>
    </location>
</feature>
<dbReference type="SUPFAM" id="SSF53955">
    <property type="entry name" value="Lysozyme-like"/>
    <property type="match status" value="1"/>
</dbReference>
<reference evidence="13" key="1">
    <citation type="submission" date="2021-01" db="EMBL/GenBank/DDBJ databases">
        <title>Modified the classification status of verrucomicrobia.</title>
        <authorList>
            <person name="Feng X."/>
        </authorList>
    </citation>
    <scope>NUCLEOTIDE SEQUENCE</scope>
    <source>
        <strain evidence="13">KCTC 22041</strain>
    </source>
</reference>
<dbReference type="GO" id="GO:0006508">
    <property type="term" value="P:proteolysis"/>
    <property type="evidence" value="ECO:0007669"/>
    <property type="project" value="UniProtKB-KW"/>
</dbReference>
<dbReference type="Gene3D" id="3.40.710.10">
    <property type="entry name" value="DD-peptidase/beta-lactamase superfamily"/>
    <property type="match status" value="1"/>
</dbReference>
<dbReference type="AlphaFoldDB" id="A0A934VQ75"/>
<evidence type="ECO:0000256" key="2">
    <source>
        <dbReference type="ARBA" id="ARBA00007090"/>
    </source>
</evidence>
<evidence type="ECO:0000256" key="9">
    <source>
        <dbReference type="ARBA" id="ARBA00023268"/>
    </source>
</evidence>
<dbReference type="GO" id="GO:0009252">
    <property type="term" value="P:peptidoglycan biosynthetic process"/>
    <property type="evidence" value="ECO:0007669"/>
    <property type="project" value="InterPro"/>
</dbReference>
<dbReference type="NCBIfam" id="TIGR02073">
    <property type="entry name" value="PBP_1c"/>
    <property type="match status" value="1"/>
</dbReference>
<comment type="caution">
    <text evidence="13">The sequence shown here is derived from an EMBL/GenBank/DDBJ whole genome shotgun (WGS) entry which is preliminary data.</text>
</comment>
<evidence type="ECO:0000313" key="13">
    <source>
        <dbReference type="EMBL" id="MBK1881811.1"/>
    </source>
</evidence>
<dbReference type="SUPFAM" id="SSF56601">
    <property type="entry name" value="beta-lactamase/transpeptidase-like"/>
    <property type="match status" value="1"/>
</dbReference>
<dbReference type="Pfam" id="PF00912">
    <property type="entry name" value="Transgly"/>
    <property type="match status" value="1"/>
</dbReference>
<comment type="similarity">
    <text evidence="3">In the N-terminal section; belongs to the glycosyltransferase 51 family.</text>
</comment>
<dbReference type="InterPro" id="IPR050396">
    <property type="entry name" value="Glycosyltr_51/Transpeptidase"/>
</dbReference>
<evidence type="ECO:0000256" key="3">
    <source>
        <dbReference type="ARBA" id="ARBA00007739"/>
    </source>
</evidence>
<proteinExistence type="inferred from homology"/>
<dbReference type="Pfam" id="PF00905">
    <property type="entry name" value="Transpeptidase"/>
    <property type="match status" value="1"/>
</dbReference>
<protein>
    <recommendedName>
        <fullName evidence="10">peptidoglycan glycosyltransferase</fullName>
        <ecNumber evidence="10">2.4.99.28</ecNumber>
    </recommendedName>
</protein>
<dbReference type="EC" id="2.4.99.28" evidence="10"/>
<evidence type="ECO:0000256" key="11">
    <source>
        <dbReference type="ARBA" id="ARBA00049902"/>
    </source>
</evidence>
<dbReference type="GO" id="GO:0004180">
    <property type="term" value="F:carboxypeptidase activity"/>
    <property type="evidence" value="ECO:0007669"/>
    <property type="project" value="UniProtKB-KW"/>
</dbReference>
<keyword evidence="7" id="KW-0808">Transferase</keyword>
<sequence>MLIWFAVPFAFPIPPRLLKNPAGSPILTDRHGLPLHHLTFGDSTRMIPLEFKDIPPDLLACTLAAEDKRFFEHGGVDLLSISRATRDFVLHRRVTSGASTITQQLIKISSPRRKRNLGTKLREAFTARHLEMIWSKDQILTAYLNRLDYGNLRIGSAEAARFYFQKPLADLSLAESALLAGLPQAPSRLNPLRHPQRAVKRRNMVLERLADNPAYSATRISTAMHEPLELRPLRQARAAPWLPDFSTGSTKHRTSLDLPLQKAVERIVREETAKLRDSNLRHAAVVVIDNPTGEVLALVSSASWDDPRGGQLNGALIPRSPGSTLKPFTYLLAFQQEKLTPASILADIPSPFRTPQGLDLPENYDRCYRGPVTLRTALACSLNVPALRELNELGGPTPLYHLLQKLGIDTFEQKPEFYGLGLTLGNAPVRLLDLTNAYAAIARGGISFPPTIFLPAEITEKKRWFDAISAYLMADILSDSTARAPAFTPGGPLDLPFRCAVKTGTSSDFHDNWCVGFTPDFTVGVWAGNFEQQPMKGLSGIDGAGPIFHRTMLELYQGTSPHWFAMPEGLSKITIDRRNGKLLTGNTANQAPQAVSDLVPTDRIPMLASASDYNVDGQKALLDPIYSSWFNSSYNQRRGELAMNAKAVSLASLKIISPRDGATFLIDPEIPSGSDQLRPITNLPGVAQWSSATLKIEQGSPEPMIHLVPGDHILTATDPRDGSQQHLTLHVKSM</sequence>
<comment type="similarity">
    <text evidence="2">In the C-terminal section; belongs to the transpeptidase family.</text>
</comment>
<keyword evidence="4" id="KW-0121">Carboxypeptidase</keyword>
<dbReference type="GO" id="GO:0030288">
    <property type="term" value="C:outer membrane-bounded periplasmic space"/>
    <property type="evidence" value="ECO:0007669"/>
    <property type="project" value="TreeGrafter"/>
</dbReference>
<evidence type="ECO:0000256" key="10">
    <source>
        <dbReference type="ARBA" id="ARBA00044770"/>
    </source>
</evidence>
<evidence type="ECO:0000256" key="8">
    <source>
        <dbReference type="ARBA" id="ARBA00022801"/>
    </source>
</evidence>